<dbReference type="AlphaFoldDB" id="A0AAC9IXM8"/>
<dbReference type="Gene3D" id="2.30.40.10">
    <property type="entry name" value="Urease, subunit C, domain 1"/>
    <property type="match status" value="1"/>
</dbReference>
<dbReference type="InterPro" id="IPR057744">
    <property type="entry name" value="OTAase-like"/>
</dbReference>
<feature type="chain" id="PRO_5042019551" evidence="1">
    <location>
        <begin position="23"/>
        <end position="444"/>
    </location>
</feature>
<dbReference type="SUPFAM" id="SSF51338">
    <property type="entry name" value="Composite domain of metallo-dependent hydrolases"/>
    <property type="match status" value="2"/>
</dbReference>
<evidence type="ECO:0000256" key="1">
    <source>
        <dbReference type="SAM" id="SignalP"/>
    </source>
</evidence>
<protein>
    <submittedName>
        <fullName evidence="3">Hydrolase</fullName>
    </submittedName>
</protein>
<dbReference type="PANTHER" id="PTHR43135:SF3">
    <property type="entry name" value="ALPHA-D-RIBOSE 1-METHYLPHOSPHONATE 5-TRIPHOSPHATE DIPHOSPHATASE"/>
    <property type="match status" value="1"/>
</dbReference>
<reference evidence="3" key="1">
    <citation type="journal article" date="2017" name="Appl. Environ. Microbiol.">
        <title>Microdiversification of a pelagic Polynucleobacter species is mainly driven by acquisition of genomic islands from a partially interspecific gene pool.</title>
        <authorList>
            <person name="Hoetzinger M."/>
            <person name="Hahn M.W."/>
            <person name="Jezberova J."/>
            <person name="Schmidt J."/>
            <person name="Koll U."/>
        </authorList>
    </citation>
    <scope>NUCLEOTIDE SEQUENCE</scope>
    <source>
        <strain evidence="3">MWH-RechtKol4</strain>
    </source>
</reference>
<evidence type="ECO:0000313" key="4">
    <source>
        <dbReference type="Proteomes" id="UP000182060"/>
    </source>
</evidence>
<sequence length="444" mass="48405">MKTIVQGFLVSSALFSAAYSFAQPASQATATLYENVRVFDGTSEKLTPPTNVLVVNNLIKTISAKPIQVPTGTTATVISGDGRTLMPGLSDAHTHIWLTATMDEILKGDVKQLNAIAYQTAKEMLLNGWTTVRDMAGPVFQLKSDIDAGKVLGPRIYPSGTMITQTSGHGDFSFPEELPRSFGGGLSIGEKLRVSSVVDGRAQVLTATRFNLRNGASQIKLATSGGVSSADDTPTVQEFTSDEIKAAVEAASDFGTYVSVHAYNTTSIRRSVEAGVKVIEHGQLLDEETVKYLKNKDVWLSTQNFEEFHPPYTPFQIYKEHQVVMGENNVFKWALQNNVKLAWGTDFFFQPDGVVQNIQLAKMTKWMTPAQALKMVTHDNAQLFALSGPRNPYTAGKLGVVKEGAYADLLLVDGDPTQNLDIVADPAKNFRVIMKDGKIYKNTL</sequence>
<keyword evidence="3" id="KW-0378">Hydrolase</keyword>
<dbReference type="GO" id="GO:0016810">
    <property type="term" value="F:hydrolase activity, acting on carbon-nitrogen (but not peptide) bonds"/>
    <property type="evidence" value="ECO:0007669"/>
    <property type="project" value="InterPro"/>
</dbReference>
<gene>
    <name evidence="3" type="ORF">AOC25_04210</name>
</gene>
<dbReference type="CDD" id="cd01299">
    <property type="entry name" value="Met_dep_hydrolase_A"/>
    <property type="match status" value="1"/>
</dbReference>
<dbReference type="InterPro" id="IPR011059">
    <property type="entry name" value="Metal-dep_hydrolase_composite"/>
</dbReference>
<evidence type="ECO:0000313" key="3">
    <source>
        <dbReference type="EMBL" id="APC00887.1"/>
    </source>
</evidence>
<dbReference type="RefSeq" id="WP_071539023.1">
    <property type="nucleotide sequence ID" value="NZ_CP015016.1"/>
</dbReference>
<dbReference type="InterPro" id="IPR006680">
    <property type="entry name" value="Amidohydro-rel"/>
</dbReference>
<dbReference type="Gene3D" id="3.20.20.140">
    <property type="entry name" value="Metal-dependent hydrolases"/>
    <property type="match status" value="1"/>
</dbReference>
<feature type="signal peptide" evidence="1">
    <location>
        <begin position="1"/>
        <end position="22"/>
    </location>
</feature>
<dbReference type="InterPro" id="IPR032466">
    <property type="entry name" value="Metal_Hydrolase"/>
</dbReference>
<name>A0AAC9IXM8_9BURK</name>
<organism evidence="3 4">
    <name type="scientific">Polynucleobacter asymbioticus</name>
    <dbReference type="NCBI Taxonomy" id="576611"/>
    <lineage>
        <taxon>Bacteria</taxon>
        <taxon>Pseudomonadati</taxon>
        <taxon>Pseudomonadota</taxon>
        <taxon>Betaproteobacteria</taxon>
        <taxon>Burkholderiales</taxon>
        <taxon>Burkholderiaceae</taxon>
        <taxon>Polynucleobacter</taxon>
    </lineage>
</organism>
<dbReference type="SUPFAM" id="SSF51556">
    <property type="entry name" value="Metallo-dependent hydrolases"/>
    <property type="match status" value="1"/>
</dbReference>
<dbReference type="InterPro" id="IPR051781">
    <property type="entry name" value="Metallo-dep_Hydrolase"/>
</dbReference>
<proteinExistence type="predicted"/>
<dbReference type="PANTHER" id="PTHR43135">
    <property type="entry name" value="ALPHA-D-RIBOSE 1-METHYLPHOSPHONATE 5-TRIPHOSPHATE DIPHOSPHATASE"/>
    <property type="match status" value="1"/>
</dbReference>
<feature type="domain" description="Amidohydrolase-related" evidence="2">
    <location>
        <begin position="84"/>
        <end position="439"/>
    </location>
</feature>
<accession>A0AAC9IXM8</accession>
<dbReference type="EMBL" id="CP015017">
    <property type="protein sequence ID" value="APC00887.1"/>
    <property type="molecule type" value="Genomic_DNA"/>
</dbReference>
<keyword evidence="1" id="KW-0732">Signal</keyword>
<dbReference type="Proteomes" id="UP000182060">
    <property type="component" value="Chromosome"/>
</dbReference>
<evidence type="ECO:0000259" key="2">
    <source>
        <dbReference type="Pfam" id="PF01979"/>
    </source>
</evidence>
<dbReference type="Pfam" id="PF01979">
    <property type="entry name" value="Amidohydro_1"/>
    <property type="match status" value="1"/>
</dbReference>